<accession>A0ABU5DJT5</accession>
<reference evidence="1 2" key="1">
    <citation type="submission" date="2023-11" db="EMBL/GenBank/DDBJ databases">
        <title>Paucibacter sp. nov., isolated from fresh soil in Korea.</title>
        <authorList>
            <person name="Le N.T.T."/>
        </authorList>
    </citation>
    <scope>NUCLEOTIDE SEQUENCE [LARGE SCALE GENOMIC DNA]</scope>
    <source>
        <strain evidence="1 2">R3-3</strain>
    </source>
</reference>
<gene>
    <name evidence="1" type="ORF">SNE35_18740</name>
</gene>
<sequence length="62" mass="6646">MTVELAESAARVQSAASIVSSFVTEANERGDGVDSQIGVDELMGTVFRQMFRVSVPPVTDRT</sequence>
<keyword evidence="2" id="KW-1185">Reference proteome</keyword>
<proteinExistence type="predicted"/>
<organism evidence="1 2">
    <name type="scientific">Roseateles agri</name>
    <dbReference type="NCBI Taxonomy" id="3098619"/>
    <lineage>
        <taxon>Bacteria</taxon>
        <taxon>Pseudomonadati</taxon>
        <taxon>Pseudomonadota</taxon>
        <taxon>Betaproteobacteria</taxon>
        <taxon>Burkholderiales</taxon>
        <taxon>Sphaerotilaceae</taxon>
        <taxon>Roseateles</taxon>
    </lineage>
</organism>
<evidence type="ECO:0000313" key="1">
    <source>
        <dbReference type="EMBL" id="MDY0746558.1"/>
    </source>
</evidence>
<dbReference type="EMBL" id="JAXCLA010000006">
    <property type="protein sequence ID" value="MDY0746558.1"/>
    <property type="molecule type" value="Genomic_DNA"/>
</dbReference>
<dbReference type="Proteomes" id="UP001285263">
    <property type="component" value="Unassembled WGS sequence"/>
</dbReference>
<evidence type="ECO:0000313" key="2">
    <source>
        <dbReference type="Proteomes" id="UP001285263"/>
    </source>
</evidence>
<dbReference type="RefSeq" id="WP_320424500.1">
    <property type="nucleotide sequence ID" value="NZ_JAXCLA010000006.1"/>
</dbReference>
<name>A0ABU5DJT5_9BURK</name>
<protein>
    <submittedName>
        <fullName evidence="1">Uncharacterized protein</fullName>
    </submittedName>
</protein>
<comment type="caution">
    <text evidence="1">The sequence shown here is derived from an EMBL/GenBank/DDBJ whole genome shotgun (WGS) entry which is preliminary data.</text>
</comment>